<protein>
    <submittedName>
        <fullName evidence="1">Uncharacterized protein</fullName>
    </submittedName>
</protein>
<accession>A0A8S5Q160</accession>
<proteinExistence type="predicted"/>
<dbReference type="EMBL" id="BK015555">
    <property type="protein sequence ID" value="DAE12728.1"/>
    <property type="molecule type" value="Genomic_DNA"/>
</dbReference>
<organism evidence="1">
    <name type="scientific">Siphoviridae sp. ctOCb13</name>
    <dbReference type="NCBI Taxonomy" id="2825477"/>
    <lineage>
        <taxon>Viruses</taxon>
        <taxon>Duplodnaviria</taxon>
        <taxon>Heunggongvirae</taxon>
        <taxon>Uroviricota</taxon>
        <taxon>Caudoviricetes</taxon>
    </lineage>
</organism>
<sequence length="86" mass="9786">MNELKIGDQITIRYSKKLEQNGNSLLTNRTGVVTRILYTGGNLTGAYVDVKVMRKIRNYYIPICSIEGPDRINRIRTLSILKSTIL</sequence>
<reference evidence="1" key="1">
    <citation type="journal article" date="2021" name="Proc. Natl. Acad. Sci. U.S.A.">
        <title>A Catalog of Tens of Thousands of Viruses from Human Metagenomes Reveals Hidden Associations with Chronic Diseases.</title>
        <authorList>
            <person name="Tisza M.J."/>
            <person name="Buck C.B."/>
        </authorList>
    </citation>
    <scope>NUCLEOTIDE SEQUENCE</scope>
    <source>
        <strain evidence="1">CtOCb13</strain>
    </source>
</reference>
<evidence type="ECO:0000313" key="1">
    <source>
        <dbReference type="EMBL" id="DAE12728.1"/>
    </source>
</evidence>
<name>A0A8S5Q160_9CAUD</name>